<feature type="chain" id="PRO_5046389268" description="Lipoprotein" evidence="2">
    <location>
        <begin position="18"/>
        <end position="85"/>
    </location>
</feature>
<comment type="caution">
    <text evidence="3">The sequence shown here is derived from an EMBL/GenBank/DDBJ whole genome shotgun (WGS) entry which is preliminary data.</text>
</comment>
<dbReference type="RefSeq" id="WP_301588262.1">
    <property type="nucleotide sequence ID" value="NZ_JAPFQI010000001.1"/>
</dbReference>
<evidence type="ECO:0000313" key="3">
    <source>
        <dbReference type="EMBL" id="MCW8084608.1"/>
    </source>
</evidence>
<evidence type="ECO:0000256" key="1">
    <source>
        <dbReference type="SAM" id="MobiDB-lite"/>
    </source>
</evidence>
<feature type="compositionally biased region" description="Low complexity" evidence="1">
    <location>
        <begin position="28"/>
        <end position="38"/>
    </location>
</feature>
<organism evidence="3 4">
    <name type="scientific">Sabulicella glaciei</name>
    <dbReference type="NCBI Taxonomy" id="2984948"/>
    <lineage>
        <taxon>Bacteria</taxon>
        <taxon>Pseudomonadati</taxon>
        <taxon>Pseudomonadota</taxon>
        <taxon>Alphaproteobacteria</taxon>
        <taxon>Acetobacterales</taxon>
        <taxon>Acetobacteraceae</taxon>
        <taxon>Sabulicella</taxon>
    </lineage>
</organism>
<name>A0ABT3NRX6_9PROT</name>
<feature type="region of interest" description="Disordered" evidence="1">
    <location>
        <begin position="21"/>
        <end position="85"/>
    </location>
</feature>
<dbReference type="Proteomes" id="UP001526430">
    <property type="component" value="Unassembled WGS sequence"/>
</dbReference>
<dbReference type="PROSITE" id="PS51257">
    <property type="entry name" value="PROKAR_LIPOPROTEIN"/>
    <property type="match status" value="1"/>
</dbReference>
<evidence type="ECO:0008006" key="5">
    <source>
        <dbReference type="Google" id="ProtNLM"/>
    </source>
</evidence>
<proteinExistence type="predicted"/>
<dbReference type="EMBL" id="JAPFQI010000001">
    <property type="protein sequence ID" value="MCW8084608.1"/>
    <property type="molecule type" value="Genomic_DNA"/>
</dbReference>
<evidence type="ECO:0000256" key="2">
    <source>
        <dbReference type="SAM" id="SignalP"/>
    </source>
</evidence>
<reference evidence="3 4" key="1">
    <citation type="submission" date="2022-10" db="EMBL/GenBank/DDBJ databases">
        <title>Roseococcus glaciei nov., sp. nov., isolated from glacier.</title>
        <authorList>
            <person name="Liu Q."/>
            <person name="Xin Y.-H."/>
        </authorList>
    </citation>
    <scope>NUCLEOTIDE SEQUENCE [LARGE SCALE GENOMIC DNA]</scope>
    <source>
        <strain evidence="3 4">MDT2-1-1</strain>
    </source>
</reference>
<evidence type="ECO:0000313" key="4">
    <source>
        <dbReference type="Proteomes" id="UP001526430"/>
    </source>
</evidence>
<feature type="compositionally biased region" description="Polar residues" evidence="1">
    <location>
        <begin position="45"/>
        <end position="62"/>
    </location>
</feature>
<protein>
    <recommendedName>
        <fullName evidence="5">Lipoprotein</fullName>
    </recommendedName>
</protein>
<gene>
    <name evidence="3" type="ORF">OF850_03120</name>
</gene>
<sequence>MTRIHLALLLAPLALVACDQGMGGGNMAPRAASDTAAAPGVRSALPQTTVPQATGNTSTGQVTSPSAPGRASTAAGSGSAATGMR</sequence>
<feature type="compositionally biased region" description="Low complexity" evidence="1">
    <location>
        <begin position="63"/>
        <end position="85"/>
    </location>
</feature>
<keyword evidence="2" id="KW-0732">Signal</keyword>
<accession>A0ABT3NRX6</accession>
<keyword evidence="4" id="KW-1185">Reference proteome</keyword>
<feature type="signal peptide" evidence="2">
    <location>
        <begin position="1"/>
        <end position="17"/>
    </location>
</feature>